<comment type="subcellular location">
    <subcellularLocation>
        <location evidence="1">Membrane</location>
        <topology evidence="1">Multi-pass membrane protein</topology>
    </subcellularLocation>
</comment>
<dbReference type="CDD" id="cd16914">
    <property type="entry name" value="EcfT"/>
    <property type="match status" value="1"/>
</dbReference>
<keyword evidence="3 5" id="KW-1133">Transmembrane helix</keyword>
<name>A0A1T2X6S2_9BACL</name>
<dbReference type="InterPro" id="IPR003339">
    <property type="entry name" value="ABC/ECF_trnsptr_transmembrane"/>
</dbReference>
<comment type="caution">
    <text evidence="6">The sequence shown here is derived from an EMBL/GenBank/DDBJ whole genome shotgun (WGS) entry which is preliminary data.</text>
</comment>
<keyword evidence="7" id="KW-1185">Reference proteome</keyword>
<evidence type="ECO:0000256" key="2">
    <source>
        <dbReference type="ARBA" id="ARBA00022692"/>
    </source>
</evidence>
<keyword evidence="2 5" id="KW-0812">Transmembrane</keyword>
<dbReference type="PANTHER" id="PTHR33514">
    <property type="entry name" value="PROTEIN ABCI12, CHLOROPLASTIC"/>
    <property type="match status" value="1"/>
</dbReference>
<accession>A0A1T2X6S2</accession>
<keyword evidence="4 5" id="KW-0472">Membrane</keyword>
<evidence type="ECO:0000256" key="1">
    <source>
        <dbReference type="ARBA" id="ARBA00004141"/>
    </source>
</evidence>
<evidence type="ECO:0000313" key="6">
    <source>
        <dbReference type="EMBL" id="OPA75578.1"/>
    </source>
</evidence>
<dbReference type="Pfam" id="PF02361">
    <property type="entry name" value="CbiQ"/>
    <property type="match status" value="1"/>
</dbReference>
<protein>
    <recommendedName>
        <fullName evidence="8">Cobalt transporter</fullName>
    </recommendedName>
</protein>
<feature type="transmembrane region" description="Helical" evidence="5">
    <location>
        <begin position="14"/>
        <end position="47"/>
    </location>
</feature>
<feature type="transmembrane region" description="Helical" evidence="5">
    <location>
        <begin position="225"/>
        <end position="244"/>
    </location>
</feature>
<dbReference type="EMBL" id="MSZX01000008">
    <property type="protein sequence ID" value="OPA75578.1"/>
    <property type="molecule type" value="Genomic_DNA"/>
</dbReference>
<feature type="transmembrane region" description="Helical" evidence="5">
    <location>
        <begin position="98"/>
        <end position="118"/>
    </location>
</feature>
<dbReference type="STRING" id="1324314.BVG16_19745"/>
<dbReference type="Proteomes" id="UP000190188">
    <property type="component" value="Unassembled WGS sequence"/>
</dbReference>
<dbReference type="AlphaFoldDB" id="A0A1T2X6S2"/>
<evidence type="ECO:0000256" key="3">
    <source>
        <dbReference type="ARBA" id="ARBA00022989"/>
    </source>
</evidence>
<evidence type="ECO:0000256" key="4">
    <source>
        <dbReference type="ARBA" id="ARBA00023136"/>
    </source>
</evidence>
<reference evidence="6 7" key="1">
    <citation type="submission" date="2017-01" db="EMBL/GenBank/DDBJ databases">
        <title>Genome analysis of Paenibacillus selenitrireducens ES3-24.</title>
        <authorList>
            <person name="Xu D."/>
            <person name="Yao R."/>
            <person name="Zheng S."/>
        </authorList>
    </citation>
    <scope>NUCLEOTIDE SEQUENCE [LARGE SCALE GENOMIC DNA]</scope>
    <source>
        <strain evidence="6 7">ES3-24</strain>
    </source>
</reference>
<organism evidence="6 7">
    <name type="scientific">Paenibacillus selenitireducens</name>
    <dbReference type="NCBI Taxonomy" id="1324314"/>
    <lineage>
        <taxon>Bacteria</taxon>
        <taxon>Bacillati</taxon>
        <taxon>Bacillota</taxon>
        <taxon>Bacilli</taxon>
        <taxon>Bacillales</taxon>
        <taxon>Paenibacillaceae</taxon>
        <taxon>Paenibacillus</taxon>
    </lineage>
</organism>
<evidence type="ECO:0000256" key="5">
    <source>
        <dbReference type="SAM" id="Phobius"/>
    </source>
</evidence>
<feature type="transmembrane region" description="Helical" evidence="5">
    <location>
        <begin position="59"/>
        <end position="78"/>
    </location>
</feature>
<evidence type="ECO:0000313" key="7">
    <source>
        <dbReference type="Proteomes" id="UP000190188"/>
    </source>
</evidence>
<sequence>MINGDVHMDPLSKLIGVICMTVLALTYQSALVQGVILGIVILCGLIYGKRTVRILGRVTRYLLLFGIPFFFVQLLWVPGDTTILQLGPVHLTLEALDYAAAITCRLFTLFLTSVIYLATTDPRDVVLMLTQQLRVPYRFAYAVSLSLRFLPILTEETEIIRSTHQLRGMRPPKGVSERIQAWKIFSIAIFVNSVRRMQMIASAMDAKGFGAYSSRTYMKTIKTTWFSLIMIVAFIGSTFIVLYYV</sequence>
<gene>
    <name evidence="6" type="ORF">BVG16_19745</name>
</gene>
<dbReference type="GO" id="GO:0005886">
    <property type="term" value="C:plasma membrane"/>
    <property type="evidence" value="ECO:0007669"/>
    <property type="project" value="UniProtKB-ARBA"/>
</dbReference>
<dbReference type="PANTHER" id="PTHR33514:SF13">
    <property type="entry name" value="PROTEIN ABCI12, CHLOROPLASTIC"/>
    <property type="match status" value="1"/>
</dbReference>
<proteinExistence type="predicted"/>
<evidence type="ECO:0008006" key="8">
    <source>
        <dbReference type="Google" id="ProtNLM"/>
    </source>
</evidence>